<dbReference type="AlphaFoldDB" id="A0A1I2DXR8"/>
<evidence type="ECO:0000259" key="7">
    <source>
        <dbReference type="PROSITE" id="PS51755"/>
    </source>
</evidence>
<feature type="DNA-binding region" description="OmpR/PhoB-type" evidence="6">
    <location>
        <begin position="114"/>
        <end position="220"/>
    </location>
</feature>
<dbReference type="Gene3D" id="1.10.10.10">
    <property type="entry name" value="Winged helix-like DNA-binding domain superfamily/Winged helix DNA-binding domain"/>
    <property type="match status" value="1"/>
</dbReference>
<dbReference type="PROSITE" id="PS51755">
    <property type="entry name" value="OMPR_PHOB"/>
    <property type="match status" value="1"/>
</dbReference>
<sequence length="229" mass="24979">MAPVSSVLIANDEKLGQALTYLFSVVLKGGLNFVRDTPTTADQIDGLRGADVVMVHLAQEADGLELIASLKKLAERPVIIALYDKGQSLGAKAFLAGADDVVSWPASLHELALRTYARLGRSLEDPVLADCDRNWDTEAFIVERAGLSVAEAQILRVLYSNAGEIVSRDALSIAVDDRPWRYGDRKFDVHVGKIRKKLKDSFGAEVSLATVRATGYQFRMNRTGVFAQS</sequence>
<dbReference type="InterPro" id="IPR039420">
    <property type="entry name" value="WalR-like"/>
</dbReference>
<dbReference type="PANTHER" id="PTHR48111">
    <property type="entry name" value="REGULATOR OF RPOS"/>
    <property type="match status" value="1"/>
</dbReference>
<dbReference type="EMBL" id="FOMW01000011">
    <property type="protein sequence ID" value="SFE85188.1"/>
    <property type="molecule type" value="Genomic_DNA"/>
</dbReference>
<dbReference type="InterPro" id="IPR001867">
    <property type="entry name" value="OmpR/PhoB-type_DNA-bd"/>
</dbReference>
<reference evidence="8 9" key="1">
    <citation type="submission" date="2016-10" db="EMBL/GenBank/DDBJ databases">
        <authorList>
            <person name="de Groot N.N."/>
        </authorList>
    </citation>
    <scope>NUCLEOTIDE SEQUENCE [LARGE SCALE GENOMIC DNA]</scope>
    <source>
        <strain evidence="8 9">DSM 11443</strain>
    </source>
</reference>
<keyword evidence="4 6" id="KW-0238">DNA-binding</keyword>
<dbReference type="SUPFAM" id="SSF52172">
    <property type="entry name" value="CheY-like"/>
    <property type="match status" value="1"/>
</dbReference>
<name>A0A1I2DXR8_9RHOB</name>
<evidence type="ECO:0000256" key="3">
    <source>
        <dbReference type="ARBA" id="ARBA00023015"/>
    </source>
</evidence>
<evidence type="ECO:0000256" key="2">
    <source>
        <dbReference type="ARBA" id="ARBA00023012"/>
    </source>
</evidence>
<evidence type="ECO:0000256" key="4">
    <source>
        <dbReference type="ARBA" id="ARBA00023125"/>
    </source>
</evidence>
<keyword evidence="2" id="KW-0902">Two-component regulatory system</keyword>
<dbReference type="GO" id="GO:0032993">
    <property type="term" value="C:protein-DNA complex"/>
    <property type="evidence" value="ECO:0007669"/>
    <property type="project" value="TreeGrafter"/>
</dbReference>
<dbReference type="GO" id="GO:0005829">
    <property type="term" value="C:cytosol"/>
    <property type="evidence" value="ECO:0007669"/>
    <property type="project" value="TreeGrafter"/>
</dbReference>
<keyword evidence="1" id="KW-0597">Phosphoprotein</keyword>
<protein>
    <submittedName>
        <fullName evidence="8">Transcriptional regulatory protein, C terminal</fullName>
    </submittedName>
</protein>
<evidence type="ECO:0000313" key="8">
    <source>
        <dbReference type="EMBL" id="SFE85188.1"/>
    </source>
</evidence>
<dbReference type="SUPFAM" id="SSF46894">
    <property type="entry name" value="C-terminal effector domain of the bipartite response regulators"/>
    <property type="match status" value="1"/>
</dbReference>
<keyword evidence="5" id="KW-0804">Transcription</keyword>
<accession>A0A1I2DXR8</accession>
<feature type="domain" description="OmpR/PhoB-type" evidence="7">
    <location>
        <begin position="114"/>
        <end position="220"/>
    </location>
</feature>
<dbReference type="Proteomes" id="UP000198977">
    <property type="component" value="Unassembled WGS sequence"/>
</dbReference>
<dbReference type="STRING" id="74348.SAMN04488523_11141"/>
<keyword evidence="3" id="KW-0805">Transcription regulation</keyword>
<dbReference type="InterPro" id="IPR011006">
    <property type="entry name" value="CheY-like_superfamily"/>
</dbReference>
<evidence type="ECO:0000256" key="1">
    <source>
        <dbReference type="ARBA" id="ARBA00022553"/>
    </source>
</evidence>
<dbReference type="Gene3D" id="3.40.50.2300">
    <property type="match status" value="1"/>
</dbReference>
<keyword evidence="9" id="KW-1185">Reference proteome</keyword>
<dbReference type="GO" id="GO:0000976">
    <property type="term" value="F:transcription cis-regulatory region binding"/>
    <property type="evidence" value="ECO:0007669"/>
    <property type="project" value="TreeGrafter"/>
</dbReference>
<evidence type="ECO:0000256" key="5">
    <source>
        <dbReference type="ARBA" id="ARBA00023163"/>
    </source>
</evidence>
<gene>
    <name evidence="8" type="ORF">SAMN04488523_11141</name>
</gene>
<dbReference type="InterPro" id="IPR016032">
    <property type="entry name" value="Sig_transdc_resp-reg_C-effctor"/>
</dbReference>
<dbReference type="CDD" id="cd00383">
    <property type="entry name" value="trans_reg_C"/>
    <property type="match status" value="1"/>
</dbReference>
<dbReference type="GO" id="GO:0006355">
    <property type="term" value="P:regulation of DNA-templated transcription"/>
    <property type="evidence" value="ECO:0007669"/>
    <property type="project" value="InterPro"/>
</dbReference>
<dbReference type="Pfam" id="PF00486">
    <property type="entry name" value="Trans_reg_C"/>
    <property type="match status" value="1"/>
</dbReference>
<evidence type="ECO:0000256" key="6">
    <source>
        <dbReference type="PROSITE-ProRule" id="PRU01091"/>
    </source>
</evidence>
<dbReference type="GO" id="GO:0000156">
    <property type="term" value="F:phosphorelay response regulator activity"/>
    <property type="evidence" value="ECO:0007669"/>
    <property type="project" value="TreeGrafter"/>
</dbReference>
<organism evidence="8 9">
    <name type="scientific">Sulfitobacter brevis</name>
    <dbReference type="NCBI Taxonomy" id="74348"/>
    <lineage>
        <taxon>Bacteria</taxon>
        <taxon>Pseudomonadati</taxon>
        <taxon>Pseudomonadota</taxon>
        <taxon>Alphaproteobacteria</taxon>
        <taxon>Rhodobacterales</taxon>
        <taxon>Roseobacteraceae</taxon>
        <taxon>Sulfitobacter</taxon>
    </lineage>
</organism>
<proteinExistence type="predicted"/>
<dbReference type="InterPro" id="IPR036388">
    <property type="entry name" value="WH-like_DNA-bd_sf"/>
</dbReference>
<dbReference type="SMART" id="SM00862">
    <property type="entry name" value="Trans_reg_C"/>
    <property type="match status" value="1"/>
</dbReference>
<dbReference type="OrthoDB" id="7851642at2"/>
<dbReference type="RefSeq" id="WP_093924692.1">
    <property type="nucleotide sequence ID" value="NZ_FOMW01000011.1"/>
</dbReference>
<evidence type="ECO:0000313" key="9">
    <source>
        <dbReference type="Proteomes" id="UP000198977"/>
    </source>
</evidence>
<dbReference type="PANTHER" id="PTHR48111:SF1">
    <property type="entry name" value="TWO-COMPONENT RESPONSE REGULATOR ORR33"/>
    <property type="match status" value="1"/>
</dbReference>